<proteinExistence type="predicted"/>
<organism evidence="2 3">
    <name type="scientific">Ponticoccus litoralis</name>
    <dbReference type="NCBI Taxonomy" id="422297"/>
    <lineage>
        <taxon>Bacteria</taxon>
        <taxon>Pseudomonadati</taxon>
        <taxon>Pseudomonadota</taxon>
        <taxon>Alphaproteobacteria</taxon>
        <taxon>Rhodobacterales</taxon>
        <taxon>Roseobacteraceae</taxon>
        <taxon>Ponticoccus</taxon>
    </lineage>
</organism>
<feature type="domain" description="CobE/GbiG C-terminal" evidence="1">
    <location>
        <begin position="2"/>
        <end position="116"/>
    </location>
</feature>
<dbReference type="GO" id="GO:0009236">
    <property type="term" value="P:cobalamin biosynthetic process"/>
    <property type="evidence" value="ECO:0007669"/>
    <property type="project" value="InterPro"/>
</dbReference>
<dbReference type="Proteomes" id="UP001428774">
    <property type="component" value="Unassembled WGS sequence"/>
</dbReference>
<dbReference type="Gene3D" id="3.30.420.180">
    <property type="entry name" value="CobE/GbiG C-terminal domain"/>
    <property type="match status" value="1"/>
</dbReference>
<dbReference type="RefSeq" id="WP_347165943.1">
    <property type="nucleotide sequence ID" value="NZ_JBDNCH010000002.1"/>
</dbReference>
<sequence length="125" mass="12582">MIIAGFGFRSEVSEEALMEALELAGGLRAQKIATAGDKAVATAFVALAERVGLPVVAVPQAALQAQAVETQSRASLKERGVGSVAEAAALYAAGEGGRLMAPRVVSSDRSATCALAEGPGRGESL</sequence>
<reference evidence="2 3" key="1">
    <citation type="submission" date="2024-05" db="EMBL/GenBank/DDBJ databases">
        <title>Genome sequence of Ponticoccus litoralis KCCM 90028.</title>
        <authorList>
            <person name="Kim J.M."/>
            <person name="Lee J.K."/>
            <person name="Choi B.J."/>
            <person name="Bayburt H."/>
            <person name="Baek J.H."/>
            <person name="Jeon C.O."/>
        </authorList>
    </citation>
    <scope>NUCLEOTIDE SEQUENCE [LARGE SCALE GENOMIC DNA]</scope>
    <source>
        <strain evidence="2 3">KCCM 90028</strain>
    </source>
</reference>
<dbReference type="SUPFAM" id="SSF159664">
    <property type="entry name" value="CobE/GbiG C-terminal domain-like"/>
    <property type="match status" value="1"/>
</dbReference>
<evidence type="ECO:0000259" key="1">
    <source>
        <dbReference type="Pfam" id="PF01890"/>
    </source>
</evidence>
<gene>
    <name evidence="2" type="ORF">ABFB10_06870</name>
</gene>
<name>A0AAW9SDB0_9RHOB</name>
<dbReference type="InterPro" id="IPR002750">
    <property type="entry name" value="CobE/GbiG_C"/>
</dbReference>
<evidence type="ECO:0000313" key="3">
    <source>
        <dbReference type="Proteomes" id="UP001428774"/>
    </source>
</evidence>
<protein>
    <submittedName>
        <fullName evidence="2">Cobalamin biosynthesis protein</fullName>
    </submittedName>
</protein>
<keyword evidence="3" id="KW-1185">Reference proteome</keyword>
<dbReference type="AlphaFoldDB" id="A0AAW9SDB0"/>
<evidence type="ECO:0000313" key="2">
    <source>
        <dbReference type="EMBL" id="MEN9060802.1"/>
    </source>
</evidence>
<dbReference type="Pfam" id="PF01890">
    <property type="entry name" value="CbiG_C"/>
    <property type="match status" value="1"/>
</dbReference>
<dbReference type="InterPro" id="IPR036518">
    <property type="entry name" value="CobE/GbiG_C_sf"/>
</dbReference>
<comment type="caution">
    <text evidence="2">The sequence shown here is derived from an EMBL/GenBank/DDBJ whole genome shotgun (WGS) entry which is preliminary data.</text>
</comment>
<dbReference type="EMBL" id="JBDNCH010000002">
    <property type="protein sequence ID" value="MEN9060802.1"/>
    <property type="molecule type" value="Genomic_DNA"/>
</dbReference>
<accession>A0AAW9SDB0</accession>